<feature type="non-terminal residue" evidence="2">
    <location>
        <position position="1"/>
    </location>
</feature>
<proteinExistence type="predicted"/>
<protein>
    <submittedName>
        <fullName evidence="2">Uncharacterized protein</fullName>
    </submittedName>
</protein>
<feature type="compositionally biased region" description="Acidic residues" evidence="1">
    <location>
        <begin position="55"/>
        <end position="69"/>
    </location>
</feature>
<feature type="non-terminal residue" evidence="2">
    <location>
        <position position="117"/>
    </location>
</feature>
<name>A0A1E1VXR0_PECGO</name>
<gene>
    <name evidence="2" type="ORF">g.16518</name>
</gene>
<reference evidence="2" key="1">
    <citation type="submission" date="2015-09" db="EMBL/GenBank/DDBJ databases">
        <title>De novo assembly of Pectinophora gossypiella (Pink Bollworm) gut transcriptome.</title>
        <authorList>
            <person name="Tassone E.E."/>
        </authorList>
    </citation>
    <scope>NUCLEOTIDE SEQUENCE</scope>
</reference>
<dbReference type="EMBL" id="GDQN01011521">
    <property type="protein sequence ID" value="JAT79533.1"/>
    <property type="molecule type" value="Transcribed_RNA"/>
</dbReference>
<accession>A0A1E1VXR0</accession>
<dbReference type="OrthoDB" id="8117402at2759"/>
<evidence type="ECO:0000313" key="2">
    <source>
        <dbReference type="EMBL" id="JAT79533.1"/>
    </source>
</evidence>
<sequence length="117" mass="13273">RLEDANEFKKLVTDTERQLLNKVDDHKDTLFVNVLDAELDIKSELSSVDVKLEPLDDELEDDHADDAMDVDIPTEPPPDNDPNNLDLDLIEGEADLLARFSRRSLRLPATTEALYDI</sequence>
<dbReference type="AlphaFoldDB" id="A0A1E1VXR0"/>
<organism evidence="2">
    <name type="scientific">Pectinophora gossypiella</name>
    <name type="common">Cotton pink bollworm</name>
    <name type="synonym">Depressaria gossypiella</name>
    <dbReference type="NCBI Taxonomy" id="13191"/>
    <lineage>
        <taxon>Eukaryota</taxon>
        <taxon>Metazoa</taxon>
        <taxon>Ecdysozoa</taxon>
        <taxon>Arthropoda</taxon>
        <taxon>Hexapoda</taxon>
        <taxon>Insecta</taxon>
        <taxon>Pterygota</taxon>
        <taxon>Neoptera</taxon>
        <taxon>Endopterygota</taxon>
        <taxon>Lepidoptera</taxon>
        <taxon>Glossata</taxon>
        <taxon>Ditrysia</taxon>
        <taxon>Gelechioidea</taxon>
        <taxon>Gelechiidae</taxon>
        <taxon>Apatetrinae</taxon>
        <taxon>Pectinophora</taxon>
    </lineage>
</organism>
<evidence type="ECO:0000256" key="1">
    <source>
        <dbReference type="SAM" id="MobiDB-lite"/>
    </source>
</evidence>
<feature type="region of interest" description="Disordered" evidence="1">
    <location>
        <begin position="55"/>
        <end position="84"/>
    </location>
</feature>